<comment type="similarity">
    <text evidence="2 10 11">Belongs to the TRAFAC class translation factor GTPase superfamily. Classic translation factor GTPase family. IF-2 subfamily.</text>
</comment>
<comment type="subcellular location">
    <subcellularLocation>
        <location evidence="1 10">Cytoplasm</location>
    </subcellularLocation>
</comment>
<dbReference type="InterPro" id="IPR053905">
    <property type="entry name" value="EF-G-like_DII"/>
</dbReference>
<gene>
    <name evidence="10 13" type="primary">infB</name>
    <name evidence="13" type="ORF">QYE77_06035</name>
</gene>
<evidence type="ECO:0000256" key="6">
    <source>
        <dbReference type="ARBA" id="ARBA00022741"/>
    </source>
</evidence>
<keyword evidence="6 10" id="KW-0547">Nucleotide-binding</keyword>
<evidence type="ECO:0000256" key="7">
    <source>
        <dbReference type="ARBA" id="ARBA00022917"/>
    </source>
</evidence>
<evidence type="ECO:0000256" key="3">
    <source>
        <dbReference type="ARBA" id="ARBA00020675"/>
    </source>
</evidence>
<dbReference type="CDD" id="cd03702">
    <property type="entry name" value="IF2_mtIF2_II"/>
    <property type="match status" value="1"/>
</dbReference>
<dbReference type="PROSITE" id="PS51722">
    <property type="entry name" value="G_TR_2"/>
    <property type="match status" value="1"/>
</dbReference>
<dbReference type="NCBIfam" id="TIGR00231">
    <property type="entry name" value="small_GTP"/>
    <property type="match status" value="1"/>
</dbReference>
<name>A0ABU3NLW2_9CHLR</name>
<keyword evidence="5 10" id="KW-0396">Initiation factor</keyword>
<dbReference type="PANTHER" id="PTHR43381:SF5">
    <property type="entry name" value="TR-TYPE G DOMAIN-CONTAINING PROTEIN"/>
    <property type="match status" value="1"/>
</dbReference>
<evidence type="ECO:0000256" key="11">
    <source>
        <dbReference type="RuleBase" id="RU000644"/>
    </source>
</evidence>
<dbReference type="Gene3D" id="3.40.50.300">
    <property type="entry name" value="P-loop containing nucleotide triphosphate hydrolases"/>
    <property type="match status" value="1"/>
</dbReference>
<dbReference type="Pfam" id="PF04760">
    <property type="entry name" value="IF2_N"/>
    <property type="match status" value="1"/>
</dbReference>
<feature type="region of interest" description="G-domain" evidence="10">
    <location>
        <begin position="100"/>
        <end position="248"/>
    </location>
</feature>
<dbReference type="Pfam" id="PF00009">
    <property type="entry name" value="GTP_EFTU"/>
    <property type="match status" value="1"/>
</dbReference>
<dbReference type="InterPro" id="IPR044145">
    <property type="entry name" value="IF2_II"/>
</dbReference>
<comment type="function">
    <text evidence="9 10 11">One of the essential components for the initiation of protein synthesis. Protects formylmethionyl-tRNA from spontaneous hydrolysis and promotes its binding to the 30S ribosomal subunits. Also involved in the hydrolysis of GTP during the formation of the 70S ribosomal complex.</text>
</comment>
<dbReference type="InterPro" id="IPR000795">
    <property type="entry name" value="T_Tr_GTP-bd_dom"/>
</dbReference>
<dbReference type="Proteomes" id="UP001254165">
    <property type="component" value="Unassembled WGS sequence"/>
</dbReference>
<feature type="binding site" evidence="10">
    <location>
        <begin position="206"/>
        <end position="209"/>
    </location>
    <ligand>
        <name>GTP</name>
        <dbReference type="ChEBI" id="CHEBI:37565"/>
    </ligand>
</feature>
<dbReference type="RefSeq" id="WP_315624475.1">
    <property type="nucleotide sequence ID" value="NZ_JAUHMF010000001.1"/>
</dbReference>
<protein>
    <recommendedName>
        <fullName evidence="3 10">Translation initiation factor IF-2</fullName>
    </recommendedName>
</protein>
<dbReference type="Pfam" id="PF22042">
    <property type="entry name" value="EF-G_D2"/>
    <property type="match status" value="1"/>
</dbReference>
<dbReference type="Gene3D" id="3.40.50.10050">
    <property type="entry name" value="Translation initiation factor IF- 2, domain 3"/>
    <property type="match status" value="1"/>
</dbReference>
<dbReference type="SUPFAM" id="SSF52540">
    <property type="entry name" value="P-loop containing nucleoside triphosphate hydrolases"/>
    <property type="match status" value="1"/>
</dbReference>
<accession>A0ABU3NLW2</accession>
<sequence length="595" mass="65129">MSDNGSKTIELPASLTVRELAQRMQASPIQVIRILMDNGVMANINQMVDFDTAAIVASELGFEAKLEVHEVEEEKETGEVPLWRQLIAKEDPRFLQPRPPVVTILGHVDHGKTTLLDAIRHTNVAAGEAGGITQHIGAYQVEHKGRLITFLDTPGHAAFTAMRSRGAQGADIVVLVVAANDGVMPQTREAIAHARAARVPIIVALNKIDRPDANPDFTKRQLAEVGLVPDEWGGNTIVVPVSAKLKQGIEDLLEAILLVSDSLDIKANPNGQVFGTVIEAKIDRARGVVATLLVYNGTLEAGDIVVAGTAYGRIRAMFDFRGRKLRKAGPSTPVQVMGLNEVPDAGELFRVYANEREARQVVEERLLQRQQRRQALPKASLEDLFSKVQAGETQELRLIIKADVQGSLEPIISSLNDLSKESEIRINILHAETGNVSESDVMLASASHAIILGFNVQADHAARRLAESEGVSIRLYDVIYRLTEDIEKALKGMLEPMEKEVTIGKGTVLAVFHISKVGNVAGCRVLQGEFRRGARVRIRRKGEIVYEGEFASLKHEKDDVREVRAGMECGAGFKGFDDIQVGDEIECYIIERKTA</sequence>
<comment type="caution">
    <text evidence="13">The sequence shown here is derived from an EMBL/GenBank/DDBJ whole genome shotgun (WGS) entry which is preliminary data.</text>
</comment>
<keyword evidence="14" id="KW-1185">Reference proteome</keyword>
<dbReference type="NCBIfam" id="TIGR00487">
    <property type="entry name" value="IF-2"/>
    <property type="match status" value="1"/>
</dbReference>
<evidence type="ECO:0000256" key="4">
    <source>
        <dbReference type="ARBA" id="ARBA00022490"/>
    </source>
</evidence>
<reference evidence="13 14" key="1">
    <citation type="submission" date="2023-07" db="EMBL/GenBank/DDBJ databases">
        <title>Novel species of Thermanaerothrix with wide hydrolytic capabilities.</title>
        <authorList>
            <person name="Zayulina K.S."/>
            <person name="Podosokorskaya O.A."/>
            <person name="Elcheninov A.G."/>
        </authorList>
    </citation>
    <scope>NUCLEOTIDE SEQUENCE [LARGE SCALE GENOMIC DNA]</scope>
    <source>
        <strain evidence="13 14">4228-RoL</strain>
    </source>
</reference>
<dbReference type="InterPro" id="IPR006847">
    <property type="entry name" value="IF2_N"/>
</dbReference>
<dbReference type="CDD" id="cd01887">
    <property type="entry name" value="IF2_eIF5B"/>
    <property type="match status" value="1"/>
</dbReference>
<evidence type="ECO:0000256" key="1">
    <source>
        <dbReference type="ARBA" id="ARBA00004496"/>
    </source>
</evidence>
<dbReference type="InterPro" id="IPR004161">
    <property type="entry name" value="EFTu-like_2"/>
</dbReference>
<dbReference type="InterPro" id="IPR009000">
    <property type="entry name" value="Transl_B-barrel_sf"/>
</dbReference>
<organism evidence="13 14">
    <name type="scientific">Thermanaerothrix solaris</name>
    <dbReference type="NCBI Taxonomy" id="3058434"/>
    <lineage>
        <taxon>Bacteria</taxon>
        <taxon>Bacillati</taxon>
        <taxon>Chloroflexota</taxon>
        <taxon>Anaerolineae</taxon>
        <taxon>Anaerolineales</taxon>
        <taxon>Anaerolineaceae</taxon>
        <taxon>Thermanaerothrix</taxon>
    </lineage>
</organism>
<feature type="binding site" evidence="10">
    <location>
        <begin position="152"/>
        <end position="156"/>
    </location>
    <ligand>
        <name>GTP</name>
        <dbReference type="ChEBI" id="CHEBI:37565"/>
    </ligand>
</feature>
<dbReference type="InterPro" id="IPR015760">
    <property type="entry name" value="TIF_IF2"/>
</dbReference>
<dbReference type="Pfam" id="PF03144">
    <property type="entry name" value="GTP_EFTU_D2"/>
    <property type="match status" value="1"/>
</dbReference>
<dbReference type="SUPFAM" id="SSF52156">
    <property type="entry name" value="Initiation factor IF2/eIF5b, domain 3"/>
    <property type="match status" value="1"/>
</dbReference>
<dbReference type="SUPFAM" id="SSF50447">
    <property type="entry name" value="Translation proteins"/>
    <property type="match status" value="2"/>
</dbReference>
<dbReference type="CDD" id="cd03692">
    <property type="entry name" value="mtIF2_IVc"/>
    <property type="match status" value="1"/>
</dbReference>
<proteinExistence type="inferred from homology"/>
<keyword evidence="4 10" id="KW-0963">Cytoplasm</keyword>
<dbReference type="InterPro" id="IPR027417">
    <property type="entry name" value="P-loop_NTPase"/>
</dbReference>
<dbReference type="HAMAP" id="MF_00100_B">
    <property type="entry name" value="IF_2_B"/>
    <property type="match status" value="1"/>
</dbReference>
<dbReference type="PANTHER" id="PTHR43381">
    <property type="entry name" value="TRANSLATION INITIATION FACTOR IF-2-RELATED"/>
    <property type="match status" value="1"/>
</dbReference>
<evidence type="ECO:0000256" key="5">
    <source>
        <dbReference type="ARBA" id="ARBA00022540"/>
    </source>
</evidence>
<evidence type="ECO:0000313" key="14">
    <source>
        <dbReference type="Proteomes" id="UP001254165"/>
    </source>
</evidence>
<evidence type="ECO:0000256" key="10">
    <source>
        <dbReference type="HAMAP-Rule" id="MF_00100"/>
    </source>
</evidence>
<dbReference type="InterPro" id="IPR023115">
    <property type="entry name" value="TIF_IF2_dom3"/>
</dbReference>
<dbReference type="GO" id="GO:0003743">
    <property type="term" value="F:translation initiation factor activity"/>
    <property type="evidence" value="ECO:0007669"/>
    <property type="project" value="UniProtKB-KW"/>
</dbReference>
<dbReference type="Gene3D" id="2.40.30.10">
    <property type="entry name" value="Translation factors"/>
    <property type="match status" value="2"/>
</dbReference>
<feature type="domain" description="Tr-type G" evidence="12">
    <location>
        <begin position="97"/>
        <end position="264"/>
    </location>
</feature>
<feature type="binding site" evidence="10">
    <location>
        <begin position="106"/>
        <end position="113"/>
    </location>
    <ligand>
        <name>GTP</name>
        <dbReference type="ChEBI" id="CHEBI:37565"/>
    </ligand>
</feature>
<evidence type="ECO:0000256" key="9">
    <source>
        <dbReference type="ARBA" id="ARBA00025162"/>
    </source>
</evidence>
<evidence type="ECO:0000259" key="12">
    <source>
        <dbReference type="PROSITE" id="PS51722"/>
    </source>
</evidence>
<dbReference type="InterPro" id="IPR000178">
    <property type="entry name" value="TF_IF2_bacterial-like"/>
</dbReference>
<dbReference type="InterPro" id="IPR005225">
    <property type="entry name" value="Small_GTP-bd"/>
</dbReference>
<dbReference type="EMBL" id="JAUHMF010000001">
    <property type="protein sequence ID" value="MDT8897821.1"/>
    <property type="molecule type" value="Genomic_DNA"/>
</dbReference>
<evidence type="ECO:0000313" key="13">
    <source>
        <dbReference type="EMBL" id="MDT8897821.1"/>
    </source>
</evidence>
<dbReference type="Pfam" id="PF11987">
    <property type="entry name" value="IF-2"/>
    <property type="match status" value="1"/>
</dbReference>
<evidence type="ECO:0000256" key="8">
    <source>
        <dbReference type="ARBA" id="ARBA00023134"/>
    </source>
</evidence>
<dbReference type="InterPro" id="IPR036925">
    <property type="entry name" value="TIF_IF2_dom3_sf"/>
</dbReference>
<evidence type="ECO:0000256" key="2">
    <source>
        <dbReference type="ARBA" id="ARBA00007733"/>
    </source>
</evidence>
<keyword evidence="8 10" id="KW-0342">GTP-binding</keyword>
<keyword evidence="7 10" id="KW-0648">Protein biosynthesis</keyword>